<keyword evidence="5" id="KW-0460">Magnesium</keyword>
<dbReference type="SUPFAM" id="SSF53098">
    <property type="entry name" value="Ribonuclease H-like"/>
    <property type="match status" value="1"/>
</dbReference>
<keyword evidence="6" id="KW-0229">DNA integration</keyword>
<feature type="compositionally biased region" description="Polar residues" evidence="11">
    <location>
        <begin position="642"/>
        <end position="658"/>
    </location>
</feature>
<keyword evidence="3" id="KW-0255">Endonuclease</keyword>
<accession>A0ABQ5BLZ5</accession>
<dbReference type="EMBL" id="BQNB010013429">
    <property type="protein sequence ID" value="GJT15861.1"/>
    <property type="molecule type" value="Genomic_DNA"/>
</dbReference>
<feature type="compositionally biased region" description="Polar residues" evidence="11">
    <location>
        <begin position="312"/>
        <end position="342"/>
    </location>
</feature>
<keyword evidence="4" id="KW-0378">Hydrolase</keyword>
<evidence type="ECO:0000256" key="10">
    <source>
        <dbReference type="ARBA" id="ARBA00023268"/>
    </source>
</evidence>
<evidence type="ECO:0000256" key="4">
    <source>
        <dbReference type="ARBA" id="ARBA00022801"/>
    </source>
</evidence>
<organism evidence="13 14">
    <name type="scientific">Tanacetum coccineum</name>
    <dbReference type="NCBI Taxonomy" id="301880"/>
    <lineage>
        <taxon>Eukaryota</taxon>
        <taxon>Viridiplantae</taxon>
        <taxon>Streptophyta</taxon>
        <taxon>Embryophyta</taxon>
        <taxon>Tracheophyta</taxon>
        <taxon>Spermatophyta</taxon>
        <taxon>Magnoliopsida</taxon>
        <taxon>eudicotyledons</taxon>
        <taxon>Gunneridae</taxon>
        <taxon>Pentapetalae</taxon>
        <taxon>asterids</taxon>
        <taxon>campanulids</taxon>
        <taxon>Asterales</taxon>
        <taxon>Asteraceae</taxon>
        <taxon>Asteroideae</taxon>
        <taxon>Anthemideae</taxon>
        <taxon>Anthemidinae</taxon>
        <taxon>Tanacetum</taxon>
    </lineage>
</organism>
<dbReference type="PANTHER" id="PTHR42648">
    <property type="entry name" value="TRANSPOSASE, PUTATIVE-RELATED"/>
    <property type="match status" value="1"/>
</dbReference>
<dbReference type="Proteomes" id="UP001151760">
    <property type="component" value="Unassembled WGS sequence"/>
</dbReference>
<keyword evidence="10" id="KW-0511">Multifunctional enzyme</keyword>
<keyword evidence="1" id="KW-0540">Nuclease</keyword>
<dbReference type="InterPro" id="IPR036397">
    <property type="entry name" value="RNaseH_sf"/>
</dbReference>
<keyword evidence="8" id="KW-0548">Nucleotidyltransferase</keyword>
<feature type="domain" description="Integrase catalytic" evidence="12">
    <location>
        <begin position="477"/>
        <end position="668"/>
    </location>
</feature>
<evidence type="ECO:0000256" key="8">
    <source>
        <dbReference type="ARBA" id="ARBA00022932"/>
    </source>
</evidence>
<evidence type="ECO:0000256" key="6">
    <source>
        <dbReference type="ARBA" id="ARBA00022908"/>
    </source>
</evidence>
<dbReference type="PROSITE" id="PS50994">
    <property type="entry name" value="INTEGRASE"/>
    <property type="match status" value="1"/>
</dbReference>
<keyword evidence="8" id="KW-0239">DNA-directed DNA polymerase</keyword>
<evidence type="ECO:0000256" key="1">
    <source>
        <dbReference type="ARBA" id="ARBA00022722"/>
    </source>
</evidence>
<reference evidence="13" key="1">
    <citation type="journal article" date="2022" name="Int. J. Mol. Sci.">
        <title>Draft Genome of Tanacetum Coccineum: Genomic Comparison of Closely Related Tanacetum-Family Plants.</title>
        <authorList>
            <person name="Yamashiro T."/>
            <person name="Shiraishi A."/>
            <person name="Nakayama K."/>
            <person name="Satake H."/>
        </authorList>
    </citation>
    <scope>NUCLEOTIDE SEQUENCE</scope>
</reference>
<sequence>MLAPKCPTFNGRPTFANPMYLKKAQYEKPCLYEIPHDQSDPANRLVPDREETLTLEIESRSKLNKDLVKPYDYTKLNSLYEIFKPPTQEYLVQLAHANENAHTEIAMLYLIKSQNGQFAQKLSKQTEFVSKEVYTELLRSFAKLEKHSISLELALQQCQEQMKNDTVCKEKASNVFLKEREQYFEIQDLKAQLQDKNIAICELKKLIEKCKGKSVETKFDKPSVVRQPNAQRIPKPSVLGKPAPFSDSLERKSFSKKKSVPKTNVSEGLSKPVTTQNLPQTARQAVRNTNVIKPGMYRIDTRTTQTRAPQLPQTYRNTNPRMSTSTGITHRTSVSRPTPKSTQMKDKAVPNTSQVKFKKTEVEDHHRISSISNKTKPVTACNDSLKSKTSNVNAVLSTWVWFKEISRSTGFITSKGNDLLTGNRRSDLYIISLQETTTSTLICLMAKASPTQAWLWHRRLSHLNFDYINLLLKKDVVMGLPKLKYIKDQLCSSCKVSKAKRSSFKTKAVPNDYSRYTWTLFLRFKDETPEVLKDFLIMIQRNLQALVISVRTDRGTEFFNKTLNTFFKEQGIEHQTSTPRTPEQNGVVERRNRTLASDYDNSGPIPQLQNVSPSADTIVLSQQELDLLFGPLYDEFFNAGTSSVNKSSSPTDNSIQQDTPPTTNIHPTTEPTTPTTTVHAEENNDNQAEDAHFEPYEFVNPFCTPVQELAESSLRNVDNSNMHTFYQPYQSEHRWTKDHLLSQVRRNPSKLVQTRRQLVTDPEMCMFMLIMSTAELKTIKEAMADSTWIEAMQEELHQFDRLQVWELVDKPFGKTVIKLKWLWKNKKDEDQIVIRNKARLLAKGYAQEKGIDFEESFAPVARLEAVRISVAYAAHKSFPIYQMDMKMAFLNGPLKDEVYVAQPDGFVDPDHPEKVLLKV</sequence>
<keyword evidence="2" id="KW-0479">Metal-binding</keyword>
<dbReference type="InterPro" id="IPR012337">
    <property type="entry name" value="RNaseH-like_sf"/>
</dbReference>
<feature type="region of interest" description="Disordered" evidence="11">
    <location>
        <begin position="312"/>
        <end position="351"/>
    </location>
</feature>
<evidence type="ECO:0000256" key="11">
    <source>
        <dbReference type="SAM" id="MobiDB-lite"/>
    </source>
</evidence>
<dbReference type="Pfam" id="PF13976">
    <property type="entry name" value="gag_pre-integrs"/>
    <property type="match status" value="1"/>
</dbReference>
<evidence type="ECO:0000256" key="9">
    <source>
        <dbReference type="ARBA" id="ARBA00023172"/>
    </source>
</evidence>
<dbReference type="Gene3D" id="3.30.420.10">
    <property type="entry name" value="Ribonuclease H-like superfamily/Ribonuclease H"/>
    <property type="match status" value="1"/>
</dbReference>
<feature type="region of interest" description="Disordered" evidence="11">
    <location>
        <begin position="221"/>
        <end position="287"/>
    </location>
</feature>
<dbReference type="Pfam" id="PF07727">
    <property type="entry name" value="RVT_2"/>
    <property type="match status" value="1"/>
</dbReference>
<dbReference type="InterPro" id="IPR025724">
    <property type="entry name" value="GAG-pre-integrase_dom"/>
</dbReference>
<name>A0ABQ5BLZ5_9ASTR</name>
<keyword evidence="7" id="KW-0695">RNA-directed DNA polymerase</keyword>
<comment type="caution">
    <text evidence="13">The sequence shown here is derived from an EMBL/GenBank/DDBJ whole genome shotgun (WGS) entry which is preliminary data.</text>
</comment>
<feature type="compositionally biased region" description="Polar residues" evidence="11">
    <location>
        <begin position="261"/>
        <end position="287"/>
    </location>
</feature>
<feature type="compositionally biased region" description="Low complexity" evidence="11">
    <location>
        <begin position="659"/>
        <end position="677"/>
    </location>
</feature>
<dbReference type="InterPro" id="IPR039537">
    <property type="entry name" value="Retrotran_Ty1/copia-like"/>
</dbReference>
<evidence type="ECO:0000313" key="13">
    <source>
        <dbReference type="EMBL" id="GJT15861.1"/>
    </source>
</evidence>
<evidence type="ECO:0000256" key="5">
    <source>
        <dbReference type="ARBA" id="ARBA00022842"/>
    </source>
</evidence>
<protein>
    <submittedName>
        <fullName evidence="13">Retrovirus-related pol polyprotein from transposon TNT 1-94</fullName>
    </submittedName>
</protein>
<reference evidence="13" key="2">
    <citation type="submission" date="2022-01" db="EMBL/GenBank/DDBJ databases">
        <authorList>
            <person name="Yamashiro T."/>
            <person name="Shiraishi A."/>
            <person name="Satake H."/>
            <person name="Nakayama K."/>
        </authorList>
    </citation>
    <scope>NUCLEOTIDE SEQUENCE</scope>
</reference>
<evidence type="ECO:0000313" key="14">
    <source>
        <dbReference type="Proteomes" id="UP001151760"/>
    </source>
</evidence>
<dbReference type="PANTHER" id="PTHR42648:SF11">
    <property type="entry name" value="TRANSPOSON TY4-P GAG-POL POLYPROTEIN"/>
    <property type="match status" value="1"/>
</dbReference>
<keyword evidence="8" id="KW-0808">Transferase</keyword>
<keyword evidence="9" id="KW-0233">DNA recombination</keyword>
<proteinExistence type="predicted"/>
<evidence type="ECO:0000256" key="2">
    <source>
        <dbReference type="ARBA" id="ARBA00022723"/>
    </source>
</evidence>
<dbReference type="InterPro" id="IPR001584">
    <property type="entry name" value="Integrase_cat-core"/>
</dbReference>
<evidence type="ECO:0000256" key="7">
    <source>
        <dbReference type="ARBA" id="ARBA00022918"/>
    </source>
</evidence>
<evidence type="ECO:0000259" key="12">
    <source>
        <dbReference type="PROSITE" id="PS50994"/>
    </source>
</evidence>
<gene>
    <name evidence="13" type="ORF">Tco_0874567</name>
</gene>
<evidence type="ECO:0000256" key="3">
    <source>
        <dbReference type="ARBA" id="ARBA00022759"/>
    </source>
</evidence>
<keyword evidence="14" id="KW-1185">Reference proteome</keyword>
<feature type="region of interest" description="Disordered" evidence="11">
    <location>
        <begin position="642"/>
        <end position="679"/>
    </location>
</feature>
<dbReference type="InterPro" id="IPR013103">
    <property type="entry name" value="RVT_2"/>
</dbReference>